<dbReference type="InterPro" id="IPR050490">
    <property type="entry name" value="Bact_solute-bd_prot1"/>
</dbReference>
<comment type="subcellular location">
    <subcellularLocation>
        <location evidence="1">Periplasm</location>
    </subcellularLocation>
</comment>
<dbReference type="InterPro" id="IPR006311">
    <property type="entry name" value="TAT_signal"/>
</dbReference>
<dbReference type="PANTHER" id="PTHR43649">
    <property type="entry name" value="ARABINOSE-BINDING PROTEIN-RELATED"/>
    <property type="match status" value="1"/>
</dbReference>
<evidence type="ECO:0000256" key="1">
    <source>
        <dbReference type="ARBA" id="ARBA00004418"/>
    </source>
</evidence>
<name>A0A545SZA9_9PROT</name>
<sequence>MNPIDKKLYLASITDRYVKGKMDRRSFLRAAGKLGLGAGVLGLSSMMPFGSRGGFISPAAAAEIEPDAEMMAWLKDVAKPFAGQTVRLATESTPPSNAINSALKPFFEEATGINVEIEVLPLEQVLQKLTLDVASGLGTYDLYYIDQSWMASFSGDVIDPREKYAANKDLAMPNYNMDDFLPALVDGISMYEDTMVGVPYDIPIFITMYRKDIYDELGLKVPTTMDEYLANAVAIHEAKQPEIYGTNGQMKSGHYSLECDWTAWLWSHGGSIFGPDGKFTGNDEAGLEAMDYWVKLFANMPEGVTTWTWDGQGQSMAQGIVGQTLSWGEFFPFWDNPEASKVSGLMEAAVPPAPKAPLRTTEQTGFGEIPGVGHQGGSSLAVSKYSKNQDAAWLFAQWATSYDTQVYITTLGGGTGPTRESVYDDQRVKANAIKGIGGTTRHLDAVRETIANHMGSEPDLPEWAELSNDTIPVELGRFWAGDYDSPKAAMDSIAEKVDAIVDRG</sequence>
<dbReference type="GO" id="GO:0042597">
    <property type="term" value="C:periplasmic space"/>
    <property type="evidence" value="ECO:0007669"/>
    <property type="project" value="UniProtKB-SubCell"/>
</dbReference>
<evidence type="ECO:0000313" key="3">
    <source>
        <dbReference type="EMBL" id="TQV70312.1"/>
    </source>
</evidence>
<dbReference type="Pfam" id="PF01547">
    <property type="entry name" value="SBP_bac_1"/>
    <property type="match status" value="1"/>
</dbReference>
<evidence type="ECO:0000313" key="4">
    <source>
        <dbReference type="Proteomes" id="UP000315252"/>
    </source>
</evidence>
<dbReference type="RefSeq" id="WP_142899770.1">
    <property type="nucleotide sequence ID" value="NZ_ML660068.1"/>
</dbReference>
<dbReference type="SUPFAM" id="SSF53850">
    <property type="entry name" value="Periplasmic binding protein-like II"/>
    <property type="match status" value="1"/>
</dbReference>
<gene>
    <name evidence="3" type="ORF">FKG95_27975</name>
</gene>
<dbReference type="Gene3D" id="3.40.190.10">
    <property type="entry name" value="Periplasmic binding protein-like II"/>
    <property type="match status" value="2"/>
</dbReference>
<dbReference type="EMBL" id="VHSH01000017">
    <property type="protein sequence ID" value="TQV70312.1"/>
    <property type="molecule type" value="Genomic_DNA"/>
</dbReference>
<dbReference type="Proteomes" id="UP000315252">
    <property type="component" value="Unassembled WGS sequence"/>
</dbReference>
<proteinExistence type="inferred from homology"/>
<dbReference type="OrthoDB" id="9804061at2"/>
<keyword evidence="4" id="KW-1185">Reference proteome</keyword>
<organism evidence="3 4">
    <name type="scientific">Denitrobaculum tricleocarpae</name>
    <dbReference type="NCBI Taxonomy" id="2591009"/>
    <lineage>
        <taxon>Bacteria</taxon>
        <taxon>Pseudomonadati</taxon>
        <taxon>Pseudomonadota</taxon>
        <taxon>Alphaproteobacteria</taxon>
        <taxon>Rhodospirillales</taxon>
        <taxon>Rhodospirillaceae</taxon>
        <taxon>Denitrobaculum</taxon>
    </lineage>
</organism>
<dbReference type="PROSITE" id="PS51318">
    <property type="entry name" value="TAT"/>
    <property type="match status" value="1"/>
</dbReference>
<protein>
    <submittedName>
        <fullName evidence="3">Extracellular solute-binding protein</fullName>
    </submittedName>
</protein>
<evidence type="ECO:0000256" key="2">
    <source>
        <dbReference type="ARBA" id="ARBA00008520"/>
    </source>
</evidence>
<dbReference type="PANTHER" id="PTHR43649:SF12">
    <property type="entry name" value="DIACETYLCHITOBIOSE BINDING PROTEIN DASA"/>
    <property type="match status" value="1"/>
</dbReference>
<dbReference type="AlphaFoldDB" id="A0A545SZA9"/>
<comment type="similarity">
    <text evidence="2">Belongs to the bacterial solute-binding protein 1 family.</text>
</comment>
<comment type="caution">
    <text evidence="3">The sequence shown here is derived from an EMBL/GenBank/DDBJ whole genome shotgun (WGS) entry which is preliminary data.</text>
</comment>
<dbReference type="InterPro" id="IPR006059">
    <property type="entry name" value="SBP"/>
</dbReference>
<accession>A0A545SZA9</accession>
<reference evidence="3 4" key="1">
    <citation type="submission" date="2019-06" db="EMBL/GenBank/DDBJ databases">
        <title>Whole genome sequence for Rhodospirillaceae sp. R148.</title>
        <authorList>
            <person name="Wang G."/>
        </authorList>
    </citation>
    <scope>NUCLEOTIDE SEQUENCE [LARGE SCALE GENOMIC DNA]</scope>
    <source>
        <strain evidence="3 4">R148</strain>
    </source>
</reference>